<keyword evidence="1" id="KW-0175">Coiled coil</keyword>
<organism evidence="3 4">
    <name type="scientific">Lactuca sativa</name>
    <name type="common">Garden lettuce</name>
    <dbReference type="NCBI Taxonomy" id="4236"/>
    <lineage>
        <taxon>Eukaryota</taxon>
        <taxon>Viridiplantae</taxon>
        <taxon>Streptophyta</taxon>
        <taxon>Embryophyta</taxon>
        <taxon>Tracheophyta</taxon>
        <taxon>Spermatophyta</taxon>
        <taxon>Magnoliopsida</taxon>
        <taxon>eudicotyledons</taxon>
        <taxon>Gunneridae</taxon>
        <taxon>Pentapetalae</taxon>
        <taxon>asterids</taxon>
        <taxon>campanulids</taxon>
        <taxon>Asterales</taxon>
        <taxon>Asteraceae</taxon>
        <taxon>Cichorioideae</taxon>
        <taxon>Cichorieae</taxon>
        <taxon>Lactucinae</taxon>
        <taxon>Lactuca</taxon>
    </lineage>
</organism>
<keyword evidence="4" id="KW-1185">Reference proteome</keyword>
<comment type="caution">
    <text evidence="3">The sequence shown here is derived from an EMBL/GenBank/DDBJ whole genome shotgun (WGS) entry which is preliminary data.</text>
</comment>
<evidence type="ECO:0000256" key="1">
    <source>
        <dbReference type="SAM" id="Coils"/>
    </source>
</evidence>
<reference evidence="3 4" key="1">
    <citation type="journal article" date="2017" name="Nat. Commun.">
        <title>Genome assembly with in vitro proximity ligation data and whole-genome triplication in lettuce.</title>
        <authorList>
            <person name="Reyes-Chin-Wo S."/>
            <person name="Wang Z."/>
            <person name="Yang X."/>
            <person name="Kozik A."/>
            <person name="Arikit S."/>
            <person name="Song C."/>
            <person name="Xia L."/>
            <person name="Froenicke L."/>
            <person name="Lavelle D.O."/>
            <person name="Truco M.J."/>
            <person name="Xia R."/>
            <person name="Zhu S."/>
            <person name="Xu C."/>
            <person name="Xu H."/>
            <person name="Xu X."/>
            <person name="Cox K."/>
            <person name="Korf I."/>
            <person name="Meyers B.C."/>
            <person name="Michelmore R.W."/>
        </authorList>
    </citation>
    <scope>NUCLEOTIDE SEQUENCE [LARGE SCALE GENOMIC DNA]</scope>
    <source>
        <strain evidence="4">cv. Salinas</strain>
        <tissue evidence="3">Seedlings</tissue>
    </source>
</reference>
<protein>
    <recommendedName>
        <fullName evidence="2">Reverse transcriptase Ty1/copia-type domain-containing protein</fullName>
    </recommendedName>
</protein>
<evidence type="ECO:0000313" key="4">
    <source>
        <dbReference type="Proteomes" id="UP000235145"/>
    </source>
</evidence>
<dbReference type="InterPro" id="IPR013103">
    <property type="entry name" value="RVT_2"/>
</dbReference>
<gene>
    <name evidence="3" type="ORF">LSAT_V11C400217110</name>
</gene>
<dbReference type="AlphaFoldDB" id="A0A9R1W0B0"/>
<name>A0A9R1W0B0_LACSA</name>
<sequence length="297" mass="34483">MNQKVKRIVQELGKAKSNVVSLKDEHSQEQSELNAARKKVKDCDSQISSILKGCKEELRKWFLLMLYELQNKTMWLKEEIKLSLKLNHSIIAKRYGKATFEVLKGRKPYISYFHVFRYLGYILNQMDQLSIFKAKYDDVLQLKKKIIEESMNGHVENHPSSIINEIIQTTVSSELASKTSMIIPLTSNAIENEAETKPFEIPRSSNVEVPLDEVPKIEVLDSKVPIIELNEFKKHNVWTLIPRPKCKNITRAHWVYHNKMDANGLRIRNKARLVSQGFTQLEGLDYDDSYPIIFVCF</sequence>
<evidence type="ECO:0000313" key="3">
    <source>
        <dbReference type="EMBL" id="KAJ0213960.1"/>
    </source>
</evidence>
<evidence type="ECO:0000259" key="2">
    <source>
        <dbReference type="Pfam" id="PF07727"/>
    </source>
</evidence>
<feature type="domain" description="Reverse transcriptase Ty1/copia-type" evidence="2">
    <location>
        <begin position="236"/>
        <end position="290"/>
    </location>
</feature>
<dbReference type="Proteomes" id="UP000235145">
    <property type="component" value="Unassembled WGS sequence"/>
</dbReference>
<dbReference type="EMBL" id="NBSK02000004">
    <property type="protein sequence ID" value="KAJ0213960.1"/>
    <property type="molecule type" value="Genomic_DNA"/>
</dbReference>
<dbReference type="Pfam" id="PF07727">
    <property type="entry name" value="RVT_2"/>
    <property type="match status" value="1"/>
</dbReference>
<proteinExistence type="predicted"/>
<accession>A0A9R1W0B0</accession>
<feature type="coiled-coil region" evidence="1">
    <location>
        <begin position="5"/>
        <end position="39"/>
    </location>
</feature>